<dbReference type="InterPro" id="IPR036291">
    <property type="entry name" value="NAD(P)-bd_dom_sf"/>
</dbReference>
<keyword evidence="5" id="KW-1185">Reference proteome</keyword>
<keyword evidence="2" id="KW-0560">Oxidoreductase</keyword>
<evidence type="ECO:0000313" key="5">
    <source>
        <dbReference type="Proteomes" id="UP000240987"/>
    </source>
</evidence>
<accession>A0A2T3JMC1</accession>
<comment type="caution">
    <text evidence="4">The sequence shown here is derived from an EMBL/GenBank/DDBJ whole genome shotgun (WGS) entry which is preliminary data.</text>
</comment>
<comment type="similarity">
    <text evidence="1 3">Belongs to the short-chain dehydrogenases/reductases (SDR) family.</text>
</comment>
<dbReference type="Proteomes" id="UP000240987">
    <property type="component" value="Unassembled WGS sequence"/>
</dbReference>
<dbReference type="AlphaFoldDB" id="A0A2T3JMC1"/>
<evidence type="ECO:0000313" key="4">
    <source>
        <dbReference type="EMBL" id="PSU50186.1"/>
    </source>
</evidence>
<sequence length="266" mass="29321">MDLKQKRILLTGATGGIGSALAIQLAKQGAYLILAGRKQTKLDELKNSLENASEHLCIRADLEADGIETINTACLNWKDQGIYIDIVINNAGTNTFAYLAQQTAADITRETQLNMLAPILLSQHALSWLKRPGIILNIGSTFSAIGYPGYSTYCATKAAIHRFSEALQRELTGTGIQVLYLAPRATNTKLNDQRVTELNTLLGNKTDSPEYVASEIIATLKAETKYRWLGWPEKLFVRLNQLLPSVVSSSIRKQHTRITEFASKSI</sequence>
<dbReference type="GO" id="GO:0016020">
    <property type="term" value="C:membrane"/>
    <property type="evidence" value="ECO:0007669"/>
    <property type="project" value="TreeGrafter"/>
</dbReference>
<dbReference type="CDD" id="cd05233">
    <property type="entry name" value="SDR_c"/>
    <property type="match status" value="1"/>
</dbReference>
<dbReference type="PANTHER" id="PTHR44196">
    <property type="entry name" value="DEHYDROGENASE/REDUCTASE SDR FAMILY MEMBER 7B"/>
    <property type="match status" value="1"/>
</dbReference>
<dbReference type="Gene3D" id="3.40.50.720">
    <property type="entry name" value="NAD(P)-binding Rossmann-like Domain"/>
    <property type="match status" value="1"/>
</dbReference>
<dbReference type="PANTHER" id="PTHR44196:SF1">
    <property type="entry name" value="DEHYDROGENASE_REDUCTASE SDR FAMILY MEMBER 7B"/>
    <property type="match status" value="1"/>
</dbReference>
<evidence type="ECO:0000256" key="3">
    <source>
        <dbReference type="RuleBase" id="RU000363"/>
    </source>
</evidence>
<gene>
    <name evidence="4" type="ORF">C9J12_05485</name>
</gene>
<dbReference type="OrthoDB" id="7301144at2"/>
<dbReference type="InterPro" id="IPR002347">
    <property type="entry name" value="SDR_fam"/>
</dbReference>
<proteinExistence type="inferred from homology"/>
<organism evidence="4 5">
    <name type="scientific">Photobacterium frigidiphilum</name>
    <dbReference type="NCBI Taxonomy" id="264736"/>
    <lineage>
        <taxon>Bacteria</taxon>
        <taxon>Pseudomonadati</taxon>
        <taxon>Pseudomonadota</taxon>
        <taxon>Gammaproteobacteria</taxon>
        <taxon>Vibrionales</taxon>
        <taxon>Vibrionaceae</taxon>
        <taxon>Photobacterium</taxon>
    </lineage>
</organism>
<dbReference type="PRINTS" id="PR00081">
    <property type="entry name" value="GDHRDH"/>
</dbReference>
<evidence type="ECO:0000256" key="1">
    <source>
        <dbReference type="ARBA" id="ARBA00006484"/>
    </source>
</evidence>
<protein>
    <submittedName>
        <fullName evidence="4">Short chain dehydrogenase</fullName>
    </submittedName>
</protein>
<dbReference type="PROSITE" id="PS00061">
    <property type="entry name" value="ADH_SHORT"/>
    <property type="match status" value="1"/>
</dbReference>
<dbReference type="EMBL" id="PYMJ01000004">
    <property type="protein sequence ID" value="PSU50186.1"/>
    <property type="molecule type" value="Genomic_DNA"/>
</dbReference>
<dbReference type="NCBIfam" id="NF006565">
    <property type="entry name" value="PRK09072.1"/>
    <property type="match status" value="1"/>
</dbReference>
<dbReference type="GO" id="GO:0016491">
    <property type="term" value="F:oxidoreductase activity"/>
    <property type="evidence" value="ECO:0007669"/>
    <property type="project" value="UniProtKB-KW"/>
</dbReference>
<dbReference type="InterPro" id="IPR020904">
    <property type="entry name" value="Sc_DH/Rdtase_CS"/>
</dbReference>
<dbReference type="Pfam" id="PF00106">
    <property type="entry name" value="adh_short"/>
    <property type="match status" value="1"/>
</dbReference>
<dbReference type="PRINTS" id="PR00080">
    <property type="entry name" value="SDRFAMILY"/>
</dbReference>
<reference evidence="4 5" key="1">
    <citation type="submission" date="2018-01" db="EMBL/GenBank/DDBJ databases">
        <title>Whole genome sequencing of Histamine producing bacteria.</title>
        <authorList>
            <person name="Butler K."/>
        </authorList>
    </citation>
    <scope>NUCLEOTIDE SEQUENCE [LARGE SCALE GENOMIC DNA]</scope>
    <source>
        <strain evidence="4 5">JCM 12947</strain>
    </source>
</reference>
<dbReference type="SUPFAM" id="SSF51735">
    <property type="entry name" value="NAD(P)-binding Rossmann-fold domains"/>
    <property type="match status" value="1"/>
</dbReference>
<name>A0A2T3JMC1_9GAMM</name>
<evidence type="ECO:0000256" key="2">
    <source>
        <dbReference type="ARBA" id="ARBA00023002"/>
    </source>
</evidence>
<dbReference type="RefSeq" id="WP_107241801.1">
    <property type="nucleotide sequence ID" value="NZ_PYMJ01000004.1"/>
</dbReference>